<feature type="region of interest" description="Disordered" evidence="7">
    <location>
        <begin position="1"/>
        <end position="36"/>
    </location>
</feature>
<keyword evidence="2" id="KW-0548">Nucleotidyltransferase</keyword>
<evidence type="ECO:0000256" key="4">
    <source>
        <dbReference type="ARBA" id="ARBA00022759"/>
    </source>
</evidence>
<sequence length="81" mass="9008">MGFRMPGGLRQDQAVPRKSPESMGGMLGQRDSAGKKEQAIYYLSKKFTECEARYSALEQTCCALVWAAKRLSPYNLASSQK</sequence>
<dbReference type="GO" id="GO:0016787">
    <property type="term" value="F:hydrolase activity"/>
    <property type="evidence" value="ECO:0007669"/>
    <property type="project" value="UniProtKB-KW"/>
</dbReference>
<keyword evidence="4" id="KW-0255">Endonuclease</keyword>
<evidence type="ECO:0000256" key="5">
    <source>
        <dbReference type="ARBA" id="ARBA00022801"/>
    </source>
</evidence>
<evidence type="ECO:0000256" key="3">
    <source>
        <dbReference type="ARBA" id="ARBA00022722"/>
    </source>
</evidence>
<dbReference type="Proteomes" id="UP000257109">
    <property type="component" value="Unassembled WGS sequence"/>
</dbReference>
<proteinExistence type="predicted"/>
<evidence type="ECO:0000256" key="2">
    <source>
        <dbReference type="ARBA" id="ARBA00022695"/>
    </source>
</evidence>
<evidence type="ECO:0000256" key="6">
    <source>
        <dbReference type="ARBA" id="ARBA00022918"/>
    </source>
</evidence>
<evidence type="ECO:0000256" key="7">
    <source>
        <dbReference type="SAM" id="MobiDB-lite"/>
    </source>
</evidence>
<evidence type="ECO:0000256" key="1">
    <source>
        <dbReference type="ARBA" id="ARBA00022679"/>
    </source>
</evidence>
<dbReference type="SUPFAM" id="SSF56672">
    <property type="entry name" value="DNA/RNA polymerases"/>
    <property type="match status" value="1"/>
</dbReference>
<dbReference type="OrthoDB" id="1426770at2759"/>
<dbReference type="PANTHER" id="PTHR48475">
    <property type="entry name" value="RIBONUCLEASE H"/>
    <property type="match status" value="1"/>
</dbReference>
<feature type="non-terminal residue" evidence="9">
    <location>
        <position position="1"/>
    </location>
</feature>
<dbReference type="InterPro" id="IPR043502">
    <property type="entry name" value="DNA/RNA_pol_sf"/>
</dbReference>
<dbReference type="GO" id="GO:0004519">
    <property type="term" value="F:endonuclease activity"/>
    <property type="evidence" value="ECO:0007669"/>
    <property type="project" value="UniProtKB-KW"/>
</dbReference>
<dbReference type="PANTHER" id="PTHR48475:SF1">
    <property type="entry name" value="RNASE H TYPE-1 DOMAIN-CONTAINING PROTEIN"/>
    <property type="match status" value="1"/>
</dbReference>
<dbReference type="AlphaFoldDB" id="A0A371F3F5"/>
<name>A0A371F3F5_MUCPR</name>
<dbReference type="EMBL" id="QJKJ01010745">
    <property type="protein sequence ID" value="RDX72832.1"/>
    <property type="molecule type" value="Genomic_DNA"/>
</dbReference>
<keyword evidence="3" id="KW-0540">Nuclease</keyword>
<evidence type="ECO:0000259" key="8">
    <source>
        <dbReference type="Pfam" id="PF17917"/>
    </source>
</evidence>
<keyword evidence="5" id="KW-0378">Hydrolase</keyword>
<dbReference type="Pfam" id="PF17917">
    <property type="entry name" value="RT_RNaseH"/>
    <property type="match status" value="1"/>
</dbReference>
<keyword evidence="10" id="KW-1185">Reference proteome</keyword>
<evidence type="ECO:0000313" key="10">
    <source>
        <dbReference type="Proteomes" id="UP000257109"/>
    </source>
</evidence>
<feature type="domain" description="Reverse transcriptase RNase H-like" evidence="8">
    <location>
        <begin position="19"/>
        <end position="74"/>
    </location>
</feature>
<evidence type="ECO:0000313" key="9">
    <source>
        <dbReference type="EMBL" id="RDX72832.1"/>
    </source>
</evidence>
<gene>
    <name evidence="9" type="ORF">CR513_47630</name>
</gene>
<dbReference type="GO" id="GO:0003964">
    <property type="term" value="F:RNA-directed DNA polymerase activity"/>
    <property type="evidence" value="ECO:0007669"/>
    <property type="project" value="UniProtKB-KW"/>
</dbReference>
<organism evidence="9 10">
    <name type="scientific">Mucuna pruriens</name>
    <name type="common">Velvet bean</name>
    <name type="synonym">Dolichos pruriens</name>
    <dbReference type="NCBI Taxonomy" id="157652"/>
    <lineage>
        <taxon>Eukaryota</taxon>
        <taxon>Viridiplantae</taxon>
        <taxon>Streptophyta</taxon>
        <taxon>Embryophyta</taxon>
        <taxon>Tracheophyta</taxon>
        <taxon>Spermatophyta</taxon>
        <taxon>Magnoliopsida</taxon>
        <taxon>eudicotyledons</taxon>
        <taxon>Gunneridae</taxon>
        <taxon>Pentapetalae</taxon>
        <taxon>rosids</taxon>
        <taxon>fabids</taxon>
        <taxon>Fabales</taxon>
        <taxon>Fabaceae</taxon>
        <taxon>Papilionoideae</taxon>
        <taxon>50 kb inversion clade</taxon>
        <taxon>NPAAA clade</taxon>
        <taxon>indigoferoid/millettioid clade</taxon>
        <taxon>Phaseoleae</taxon>
        <taxon>Mucuna</taxon>
    </lineage>
</organism>
<comment type="caution">
    <text evidence="9">The sequence shown here is derived from an EMBL/GenBank/DDBJ whole genome shotgun (WGS) entry which is preliminary data.</text>
</comment>
<keyword evidence="1" id="KW-0808">Transferase</keyword>
<dbReference type="InterPro" id="IPR041373">
    <property type="entry name" value="RT_RNaseH"/>
</dbReference>
<protein>
    <recommendedName>
        <fullName evidence="8">Reverse transcriptase RNase H-like domain-containing protein</fullName>
    </recommendedName>
</protein>
<accession>A0A371F3F5</accession>
<keyword evidence="6" id="KW-0695">RNA-directed DNA polymerase</keyword>
<reference evidence="9" key="1">
    <citation type="submission" date="2018-05" db="EMBL/GenBank/DDBJ databases">
        <title>Draft genome of Mucuna pruriens seed.</title>
        <authorList>
            <person name="Nnadi N.E."/>
            <person name="Vos R."/>
            <person name="Hasami M.H."/>
            <person name="Devisetty U.K."/>
            <person name="Aguiy J.C."/>
        </authorList>
    </citation>
    <scope>NUCLEOTIDE SEQUENCE [LARGE SCALE GENOMIC DNA]</scope>
    <source>
        <strain evidence="9">JCA_2017</strain>
    </source>
</reference>